<keyword evidence="3" id="KW-0762">Sugar transport</keyword>
<dbReference type="InterPro" id="IPR001127">
    <property type="entry name" value="PTS_EIIA_1_perm"/>
</dbReference>
<dbReference type="InterPro" id="IPR050890">
    <property type="entry name" value="PTS_EIIA_component"/>
</dbReference>
<comment type="caution">
    <text evidence="8">The sequence shown here is derived from an EMBL/GenBank/DDBJ whole genome shotgun (WGS) entry which is preliminary data.</text>
</comment>
<dbReference type="SUPFAM" id="SSF51261">
    <property type="entry name" value="Duplicated hybrid motif"/>
    <property type="match status" value="1"/>
</dbReference>
<dbReference type="Pfam" id="PF00358">
    <property type="entry name" value="PTS_EIIA_1"/>
    <property type="match status" value="1"/>
</dbReference>
<evidence type="ECO:0000313" key="9">
    <source>
        <dbReference type="Proteomes" id="UP001230220"/>
    </source>
</evidence>
<sequence>MYVSYWQKKTDKSSVVSYNDNKIVALADATQILITDVNDEVFASKAMGDGVAFKLKGDTIYAPASGKLSVLFPTGHAFGIAMNNGVELLCHIGINTVEANGKGFTALKTQGDYVIAGEPVIKLDLKELEKTYDMTTMLIVVKPNEKQVVFNTPSDVRSEEVIAKII</sequence>
<keyword evidence="2" id="KW-0813">Transport</keyword>
<gene>
    <name evidence="8" type="ORF">J2S15_003954</name>
</gene>
<evidence type="ECO:0000256" key="2">
    <source>
        <dbReference type="ARBA" id="ARBA00022448"/>
    </source>
</evidence>
<keyword evidence="5" id="KW-0598">Phosphotransferase system</keyword>
<organism evidence="8 9">
    <name type="scientific">Breznakia pachnodae</name>
    <dbReference type="NCBI Taxonomy" id="265178"/>
    <lineage>
        <taxon>Bacteria</taxon>
        <taxon>Bacillati</taxon>
        <taxon>Bacillota</taxon>
        <taxon>Erysipelotrichia</taxon>
        <taxon>Erysipelotrichales</taxon>
        <taxon>Erysipelotrichaceae</taxon>
        <taxon>Breznakia</taxon>
    </lineage>
</organism>
<evidence type="ECO:0000313" key="8">
    <source>
        <dbReference type="EMBL" id="MDQ0363193.1"/>
    </source>
</evidence>
<accession>A0ABU0E8H3</accession>
<evidence type="ECO:0000259" key="7">
    <source>
        <dbReference type="PROSITE" id="PS51093"/>
    </source>
</evidence>
<feature type="domain" description="PTS EIIA type-1" evidence="7">
    <location>
        <begin position="39"/>
        <end position="142"/>
    </location>
</feature>
<keyword evidence="4" id="KW-0808">Transferase</keyword>
<dbReference type="PANTHER" id="PTHR45008">
    <property type="entry name" value="PTS SYSTEM GLUCOSE-SPECIFIC EIIA COMPONENT"/>
    <property type="match status" value="1"/>
</dbReference>
<evidence type="ECO:0000256" key="5">
    <source>
        <dbReference type="ARBA" id="ARBA00022683"/>
    </source>
</evidence>
<reference evidence="8 9" key="1">
    <citation type="submission" date="2023-07" db="EMBL/GenBank/DDBJ databases">
        <title>Genomic Encyclopedia of Type Strains, Phase IV (KMG-IV): sequencing the most valuable type-strain genomes for metagenomic binning, comparative biology and taxonomic classification.</title>
        <authorList>
            <person name="Goeker M."/>
        </authorList>
    </citation>
    <scope>NUCLEOTIDE SEQUENCE [LARGE SCALE GENOMIC DNA]</scope>
    <source>
        <strain evidence="8 9">DSM 16784</strain>
    </source>
</reference>
<dbReference type="Proteomes" id="UP001230220">
    <property type="component" value="Unassembled WGS sequence"/>
</dbReference>
<protein>
    <submittedName>
        <fullName evidence="8">Glucose-specific phosphotransferase system IIA component</fullName>
    </submittedName>
</protein>
<keyword evidence="6" id="KW-0418">Kinase</keyword>
<dbReference type="PANTHER" id="PTHR45008:SF1">
    <property type="entry name" value="PTS SYSTEM GLUCOSE-SPECIFIC EIIA COMPONENT"/>
    <property type="match status" value="1"/>
</dbReference>
<evidence type="ECO:0000256" key="3">
    <source>
        <dbReference type="ARBA" id="ARBA00022597"/>
    </source>
</evidence>
<name>A0ABU0E8H3_9FIRM</name>
<dbReference type="EMBL" id="JAUSUR010000010">
    <property type="protein sequence ID" value="MDQ0363193.1"/>
    <property type="molecule type" value="Genomic_DNA"/>
</dbReference>
<dbReference type="PROSITE" id="PS51093">
    <property type="entry name" value="PTS_EIIA_TYPE_1"/>
    <property type="match status" value="1"/>
</dbReference>
<dbReference type="RefSeq" id="WP_307411926.1">
    <property type="nucleotide sequence ID" value="NZ_JAUSUR010000010.1"/>
</dbReference>
<comment type="subcellular location">
    <subcellularLocation>
        <location evidence="1">Cytoplasm</location>
    </subcellularLocation>
</comment>
<evidence type="ECO:0000256" key="6">
    <source>
        <dbReference type="ARBA" id="ARBA00022777"/>
    </source>
</evidence>
<evidence type="ECO:0000256" key="4">
    <source>
        <dbReference type="ARBA" id="ARBA00022679"/>
    </source>
</evidence>
<keyword evidence="9" id="KW-1185">Reference proteome</keyword>
<dbReference type="Gene3D" id="2.70.70.10">
    <property type="entry name" value="Glucose Permease (Domain IIA)"/>
    <property type="match status" value="1"/>
</dbReference>
<evidence type="ECO:0000256" key="1">
    <source>
        <dbReference type="ARBA" id="ARBA00004496"/>
    </source>
</evidence>
<proteinExistence type="predicted"/>
<dbReference type="NCBIfam" id="TIGR00830">
    <property type="entry name" value="PTBA"/>
    <property type="match status" value="1"/>
</dbReference>
<dbReference type="InterPro" id="IPR011055">
    <property type="entry name" value="Dup_hybrid_motif"/>
</dbReference>